<organism evidence="9 10">
    <name type="scientific">Tetradesmus obliquus</name>
    <name type="common">Green alga</name>
    <name type="synonym">Acutodesmus obliquus</name>
    <dbReference type="NCBI Taxonomy" id="3088"/>
    <lineage>
        <taxon>Eukaryota</taxon>
        <taxon>Viridiplantae</taxon>
        <taxon>Chlorophyta</taxon>
        <taxon>core chlorophytes</taxon>
        <taxon>Chlorophyceae</taxon>
        <taxon>CS clade</taxon>
        <taxon>Sphaeropleales</taxon>
        <taxon>Scenedesmaceae</taxon>
        <taxon>Tetradesmus</taxon>
    </lineage>
</organism>
<dbReference type="PANTHER" id="PTHR10457">
    <property type="entry name" value="MEVALONATE KINASE/GALACTOKINASE"/>
    <property type="match status" value="1"/>
</dbReference>
<dbReference type="InterPro" id="IPR020568">
    <property type="entry name" value="Ribosomal_Su5_D2-typ_SF"/>
</dbReference>
<dbReference type="PIRSF" id="PIRSF000530">
    <property type="entry name" value="Galactokinase"/>
    <property type="match status" value="1"/>
</dbReference>
<evidence type="ECO:0000259" key="6">
    <source>
        <dbReference type="Pfam" id="PF00288"/>
    </source>
</evidence>
<dbReference type="PROSITE" id="PS00106">
    <property type="entry name" value="GALACTOKINASE"/>
    <property type="match status" value="1"/>
</dbReference>
<dbReference type="Pfam" id="PF08544">
    <property type="entry name" value="GHMP_kinases_C"/>
    <property type="match status" value="1"/>
</dbReference>
<dbReference type="InterPro" id="IPR036554">
    <property type="entry name" value="GHMP_kinase_C_sf"/>
</dbReference>
<evidence type="ECO:0000256" key="1">
    <source>
        <dbReference type="ARBA" id="ARBA00006566"/>
    </source>
</evidence>
<dbReference type="Pfam" id="PF10509">
    <property type="entry name" value="GalKase_gal_bdg"/>
    <property type="match status" value="1"/>
</dbReference>
<sequence length="522" mass="54767">MASLPIPEVEEIEAIYGLEGAVEATSRYQRLAAAFREKYGQAPEIYARAPGRVNLIGEHIDYEGYGVLPMAIRQDTIVAIRRGGDKLVVANLEAEQYPEIEFGTDPAQALDVAKHTWANYFLSAYKGVFEHLQSKGIAAPSPVGLQVMVHGTVPLGSGLSSSAAIVCSSSLAIAAVLGVAGSLTKGDVSEFTCTAERHVGVTSGGMDQAISVMGMPGVAMLVEFNPVRATDVQLPAGATFVIANSMAVSKKAETADRRYNLRVVECRLAAMLLAVALGKPPGEAAAVTTLKQVEPAIIDKYGPGAEAQAKAVRELLHEGVYMPAEVEGLLQRPLVSIYEGNASALRVLGVVGPEGFRLRDRALHVYSEAGRVYGFRDVCKSDAAAEDKLSQLGSLMDASHASCAGLYECSCADLDALVGAARAAGALGARLTGAGWGGCTVSLVREADAPRFIAALREQYYAPLVAQGVVKEEDLGECLFASKPSSGAALMKLKLASLEQPAEAPAQPAVAAAEQEAVMYEI</sequence>
<feature type="domain" description="Galactokinase N-terminal" evidence="8">
    <location>
        <begin position="34"/>
        <end position="82"/>
    </location>
</feature>
<evidence type="ECO:0000256" key="5">
    <source>
        <dbReference type="ARBA" id="ARBA00022840"/>
    </source>
</evidence>
<dbReference type="InterPro" id="IPR006204">
    <property type="entry name" value="GHMP_kinase_N_dom"/>
</dbReference>
<evidence type="ECO:0000256" key="3">
    <source>
        <dbReference type="ARBA" id="ARBA00022741"/>
    </source>
</evidence>
<dbReference type="PRINTS" id="PR00959">
    <property type="entry name" value="MEVGALKINASE"/>
</dbReference>
<comment type="similarity">
    <text evidence="1">Belongs to the GHMP kinase family. GalK subfamily.</text>
</comment>
<feature type="domain" description="GHMP kinase N-terminal" evidence="6">
    <location>
        <begin position="119"/>
        <end position="214"/>
    </location>
</feature>
<dbReference type="EMBL" id="CP126208">
    <property type="protein sequence ID" value="WIA09000.1"/>
    <property type="molecule type" value="Genomic_DNA"/>
</dbReference>
<dbReference type="PROSITE" id="PS00627">
    <property type="entry name" value="GHMP_KINASES_ATP"/>
    <property type="match status" value="1"/>
</dbReference>
<dbReference type="Gene3D" id="3.30.230.10">
    <property type="match status" value="1"/>
</dbReference>
<evidence type="ECO:0000313" key="10">
    <source>
        <dbReference type="Proteomes" id="UP001244341"/>
    </source>
</evidence>
<evidence type="ECO:0000256" key="4">
    <source>
        <dbReference type="ARBA" id="ARBA00022777"/>
    </source>
</evidence>
<dbReference type="PANTHER" id="PTHR10457:SF7">
    <property type="entry name" value="GALACTOKINASE-RELATED"/>
    <property type="match status" value="1"/>
</dbReference>
<name>A0ABY8TJ33_TETOB</name>
<dbReference type="PRINTS" id="PR00473">
    <property type="entry name" value="GALCTOKINASE"/>
</dbReference>
<dbReference type="InterPro" id="IPR019741">
    <property type="entry name" value="Galactokinase_CS"/>
</dbReference>
<dbReference type="SUPFAM" id="SSF55060">
    <property type="entry name" value="GHMP Kinase, C-terminal domain"/>
    <property type="match status" value="1"/>
</dbReference>
<gene>
    <name evidence="9" type="ORF">OEZ85_008414</name>
</gene>
<proteinExistence type="inferred from homology"/>
<dbReference type="Gene3D" id="1.20.1440.340">
    <property type="match status" value="1"/>
</dbReference>
<dbReference type="InterPro" id="IPR019539">
    <property type="entry name" value="GalKase_N"/>
</dbReference>
<dbReference type="InterPro" id="IPR006203">
    <property type="entry name" value="GHMP_knse_ATP-bd_CS"/>
</dbReference>
<keyword evidence="4" id="KW-0418">Kinase</keyword>
<accession>A0ABY8TJ33</accession>
<dbReference type="Gene3D" id="3.30.70.3170">
    <property type="match status" value="1"/>
</dbReference>
<dbReference type="InterPro" id="IPR013750">
    <property type="entry name" value="GHMP_kinase_C_dom"/>
</dbReference>
<keyword evidence="2" id="KW-0808">Transferase</keyword>
<feature type="domain" description="GHMP kinase C-terminal" evidence="7">
    <location>
        <begin position="386"/>
        <end position="461"/>
    </location>
</feature>
<dbReference type="NCBIfam" id="TIGR00131">
    <property type="entry name" value="gal_kin"/>
    <property type="match status" value="1"/>
</dbReference>
<dbReference type="Pfam" id="PF00288">
    <property type="entry name" value="GHMP_kinases_N"/>
    <property type="match status" value="1"/>
</dbReference>
<reference evidence="9 10" key="1">
    <citation type="submission" date="2023-05" db="EMBL/GenBank/DDBJ databases">
        <title>A 100% complete, gapless, phased diploid assembly of the Scenedesmus obliquus UTEX 3031 genome.</title>
        <authorList>
            <person name="Biondi T.C."/>
            <person name="Hanschen E.R."/>
            <person name="Kwon T."/>
            <person name="Eng W."/>
            <person name="Kruse C.P.S."/>
            <person name="Koehler S.I."/>
            <person name="Kunde Y."/>
            <person name="Gleasner C.D."/>
            <person name="You Mak K.T."/>
            <person name="Polle J."/>
            <person name="Hovde B.T."/>
            <person name="Starkenburg S.R."/>
        </authorList>
    </citation>
    <scope>NUCLEOTIDE SEQUENCE [LARGE SCALE GENOMIC DNA]</scope>
    <source>
        <strain evidence="9 10">DOE0152z</strain>
    </source>
</reference>
<evidence type="ECO:0000256" key="2">
    <source>
        <dbReference type="ARBA" id="ARBA00022679"/>
    </source>
</evidence>
<dbReference type="InterPro" id="IPR006206">
    <property type="entry name" value="Mevalonate/galactokinase"/>
</dbReference>
<keyword evidence="10" id="KW-1185">Reference proteome</keyword>
<evidence type="ECO:0000313" key="9">
    <source>
        <dbReference type="EMBL" id="WIA09000.1"/>
    </source>
</evidence>
<evidence type="ECO:0000259" key="8">
    <source>
        <dbReference type="Pfam" id="PF10509"/>
    </source>
</evidence>
<keyword evidence="5" id="KW-0067">ATP-binding</keyword>
<protein>
    <recommendedName>
        <fullName evidence="11">Galactokinase</fullName>
    </recommendedName>
</protein>
<keyword evidence="3" id="KW-0547">Nucleotide-binding</keyword>
<dbReference type="Proteomes" id="UP001244341">
    <property type="component" value="Chromosome 1b"/>
</dbReference>
<dbReference type="InterPro" id="IPR000705">
    <property type="entry name" value="Galactokinase"/>
</dbReference>
<dbReference type="InterPro" id="IPR014721">
    <property type="entry name" value="Ribsml_uS5_D2-typ_fold_subgr"/>
</dbReference>
<dbReference type="SUPFAM" id="SSF54211">
    <property type="entry name" value="Ribosomal protein S5 domain 2-like"/>
    <property type="match status" value="1"/>
</dbReference>
<evidence type="ECO:0000259" key="7">
    <source>
        <dbReference type="Pfam" id="PF08544"/>
    </source>
</evidence>
<evidence type="ECO:0008006" key="11">
    <source>
        <dbReference type="Google" id="ProtNLM"/>
    </source>
</evidence>